<keyword evidence="3" id="KW-1185">Reference proteome</keyword>
<evidence type="ECO:0000313" key="2">
    <source>
        <dbReference type="EMBL" id="MEA5367375.1"/>
    </source>
</evidence>
<comment type="caution">
    <text evidence="2">The sequence shown here is derived from an EMBL/GenBank/DDBJ whole genome shotgun (WGS) entry which is preliminary data.</text>
</comment>
<proteinExistence type="predicted"/>
<dbReference type="PANTHER" id="PTHR43784">
    <property type="entry name" value="GDSL-LIKE LIPASE/ACYLHYDROLASE, PUTATIVE (AFU_ORTHOLOGUE AFUA_2G00820)-RELATED"/>
    <property type="match status" value="1"/>
</dbReference>
<name>A0ABU5RP81_9PSEU</name>
<dbReference type="InterPro" id="IPR036514">
    <property type="entry name" value="SGNH_hydro_sf"/>
</dbReference>
<dbReference type="PANTHER" id="PTHR43784:SF2">
    <property type="entry name" value="GDSL-LIKE LIPASE_ACYLHYDROLASE, PUTATIVE (AFU_ORTHOLOGUE AFUA_2G00820)-RELATED"/>
    <property type="match status" value="1"/>
</dbReference>
<protein>
    <submittedName>
        <fullName evidence="2">GDSL-type esterase/lipase family protein</fullName>
    </submittedName>
</protein>
<organism evidence="2 3">
    <name type="scientific">Amycolatopsis heterodermiae</name>
    <dbReference type="NCBI Taxonomy" id="3110235"/>
    <lineage>
        <taxon>Bacteria</taxon>
        <taxon>Bacillati</taxon>
        <taxon>Actinomycetota</taxon>
        <taxon>Actinomycetes</taxon>
        <taxon>Pseudonocardiales</taxon>
        <taxon>Pseudonocardiaceae</taxon>
        <taxon>Amycolatopsis</taxon>
    </lineage>
</organism>
<dbReference type="Pfam" id="PF13472">
    <property type="entry name" value="Lipase_GDSL_2"/>
    <property type="match status" value="1"/>
</dbReference>
<dbReference type="SUPFAM" id="SSF52266">
    <property type="entry name" value="SGNH hydrolase"/>
    <property type="match status" value="1"/>
</dbReference>
<dbReference type="Proteomes" id="UP001304298">
    <property type="component" value="Unassembled WGS sequence"/>
</dbReference>
<dbReference type="EMBL" id="JAYFSI010000022">
    <property type="protein sequence ID" value="MEA5367375.1"/>
    <property type="molecule type" value="Genomic_DNA"/>
</dbReference>
<dbReference type="InterPro" id="IPR053140">
    <property type="entry name" value="GDSL_Rv0518-like"/>
</dbReference>
<reference evidence="2 3" key="1">
    <citation type="submission" date="2023-12" db="EMBL/GenBank/DDBJ databases">
        <title>Amycolatopsis sp. V23-08.</title>
        <authorList>
            <person name="Somphong A."/>
        </authorList>
    </citation>
    <scope>NUCLEOTIDE SEQUENCE [LARGE SCALE GENOMIC DNA]</scope>
    <source>
        <strain evidence="2 3">V23-08</strain>
    </source>
</reference>
<feature type="domain" description="SGNH hydrolase-type esterase" evidence="1">
    <location>
        <begin position="174"/>
        <end position="353"/>
    </location>
</feature>
<evidence type="ECO:0000313" key="3">
    <source>
        <dbReference type="Proteomes" id="UP001304298"/>
    </source>
</evidence>
<gene>
    <name evidence="2" type="ORF">VA596_48145</name>
</gene>
<dbReference type="Gene3D" id="3.40.50.1110">
    <property type="entry name" value="SGNH hydrolase"/>
    <property type="match status" value="1"/>
</dbReference>
<dbReference type="InterPro" id="IPR013830">
    <property type="entry name" value="SGNH_hydro"/>
</dbReference>
<dbReference type="RefSeq" id="WP_323337323.1">
    <property type="nucleotide sequence ID" value="NZ_JAYFSI010000022.1"/>
</dbReference>
<sequence>MRWQAAWTQAMTDFRADDEEPPFADVTVRMTVPVSIGGDRVRAELSNRFGDAPVVVGHAAIGVDQALEVTFDGQRSTEIPAGESRWTDPVELAVGHGDHVEVDLYLPEPTPYATANGFRFQRSTTPGDVVGSRRFPAGETGLAAEGTGWSLPSGGPFLRAVEVAGTDAGAVIVCLGASITTMGWPQLAAAMLPAEARIAVLNRGIPGNRLRHDAPPATPSWGRSGLSRFDDDVLGTSGVTHVVLAHAGNDIGLPGDHAPLGELPTAGQQIGAYRRLVDRASAAGLGVLLATITPMAPEQGADRERIRATVNDWIRTSGHEVADFDAAIRSTADPTRIAAEYDVGDHQHPNVTGENRLARAMAEAITRSLR</sequence>
<accession>A0ABU5RP81</accession>
<evidence type="ECO:0000259" key="1">
    <source>
        <dbReference type="Pfam" id="PF13472"/>
    </source>
</evidence>